<dbReference type="EMBL" id="FXAZ01000004">
    <property type="protein sequence ID" value="SMG50687.1"/>
    <property type="molecule type" value="Genomic_DNA"/>
</dbReference>
<dbReference type="OrthoDB" id="128422at2"/>
<dbReference type="NCBIfam" id="TIGR02737">
    <property type="entry name" value="caa3_CtaG"/>
    <property type="match status" value="1"/>
</dbReference>
<keyword evidence="2" id="KW-1003">Cell membrane</keyword>
<feature type="transmembrane region" description="Helical" evidence="6">
    <location>
        <begin position="53"/>
        <end position="73"/>
    </location>
</feature>
<evidence type="ECO:0000256" key="4">
    <source>
        <dbReference type="ARBA" id="ARBA00022989"/>
    </source>
</evidence>
<organism evidence="7 8">
    <name type="scientific">Paenibacillus aquistagni</name>
    <dbReference type="NCBI Taxonomy" id="1852522"/>
    <lineage>
        <taxon>Bacteria</taxon>
        <taxon>Bacillati</taxon>
        <taxon>Bacillota</taxon>
        <taxon>Bacilli</taxon>
        <taxon>Bacillales</taxon>
        <taxon>Paenibacillaceae</taxon>
        <taxon>Paenibacillus</taxon>
    </lineage>
</organism>
<feature type="transmembrane region" description="Helical" evidence="6">
    <location>
        <begin position="153"/>
        <end position="174"/>
    </location>
</feature>
<dbReference type="InterPro" id="IPR019108">
    <property type="entry name" value="Caa3_assmbl_CtaG-rel"/>
</dbReference>
<feature type="transmembrane region" description="Helical" evidence="6">
    <location>
        <begin position="13"/>
        <end position="32"/>
    </location>
</feature>
<evidence type="ECO:0000256" key="3">
    <source>
        <dbReference type="ARBA" id="ARBA00022692"/>
    </source>
</evidence>
<dbReference type="STRING" id="1852522.SAMN06295960_3151"/>
<evidence type="ECO:0000313" key="8">
    <source>
        <dbReference type="Proteomes" id="UP000193834"/>
    </source>
</evidence>
<keyword evidence="8" id="KW-1185">Reference proteome</keyword>
<keyword evidence="4 6" id="KW-1133">Transmembrane helix</keyword>
<gene>
    <name evidence="7" type="ORF">SAMN06295960_3151</name>
</gene>
<keyword evidence="3 6" id="KW-0812">Transmembrane</keyword>
<dbReference type="Pfam" id="PF09678">
    <property type="entry name" value="Caa3_CtaG"/>
    <property type="match status" value="1"/>
</dbReference>
<evidence type="ECO:0000256" key="1">
    <source>
        <dbReference type="ARBA" id="ARBA00004651"/>
    </source>
</evidence>
<dbReference type="GO" id="GO:0005886">
    <property type="term" value="C:plasma membrane"/>
    <property type="evidence" value="ECO:0007669"/>
    <property type="project" value="UniProtKB-SubCell"/>
</dbReference>
<evidence type="ECO:0000256" key="5">
    <source>
        <dbReference type="ARBA" id="ARBA00023136"/>
    </source>
</evidence>
<sequence>MFGLESFFSFSDLWSPLMLIATVLIIILYLGLTGPFRQRFADSTPVPPFRKGLFIIGVLLLYFVQGGPVNVLSHMMFTFHMIMMSISYIIVPPLLMLGIPSWLWRFMLDRAFVKKLNWLMHPILTAVLFNTLFSLYHVPAVHDYVMLNYDVHILYYIALFIASMMMWWPVVSPVPEWPGITHVKKMGYIFLNGVLITPACALIIFAGDPLYSTYTDPDTWALAMGYCVAGDPSQLISSFGGPEFFNWFDPVEDQQLGGIVMKLIQETMYGAILAYVFSQWFRKEGKDDDDVVESTLDGHWKQA</sequence>
<evidence type="ECO:0000256" key="6">
    <source>
        <dbReference type="SAM" id="Phobius"/>
    </source>
</evidence>
<dbReference type="Proteomes" id="UP000193834">
    <property type="component" value="Unassembled WGS sequence"/>
</dbReference>
<evidence type="ECO:0000256" key="2">
    <source>
        <dbReference type="ARBA" id="ARBA00022475"/>
    </source>
</evidence>
<dbReference type="InterPro" id="IPR014108">
    <property type="entry name" value="Caa3-assmbl_CtaG"/>
</dbReference>
<feature type="transmembrane region" description="Helical" evidence="6">
    <location>
        <begin position="116"/>
        <end position="133"/>
    </location>
</feature>
<comment type="subcellular location">
    <subcellularLocation>
        <location evidence="1">Cell membrane</location>
        <topology evidence="1">Multi-pass membrane protein</topology>
    </subcellularLocation>
</comment>
<protein>
    <submittedName>
        <fullName evidence="7">Putative membrane protein</fullName>
    </submittedName>
</protein>
<feature type="transmembrane region" description="Helical" evidence="6">
    <location>
        <begin position="79"/>
        <end position="104"/>
    </location>
</feature>
<keyword evidence="5 6" id="KW-0472">Membrane</keyword>
<dbReference type="RefSeq" id="WP_085495606.1">
    <property type="nucleotide sequence ID" value="NZ_FXAZ01000004.1"/>
</dbReference>
<accession>A0A1X7LAW7</accession>
<reference evidence="7 8" key="1">
    <citation type="submission" date="2017-04" db="EMBL/GenBank/DDBJ databases">
        <authorList>
            <person name="Afonso C.L."/>
            <person name="Miller P.J."/>
            <person name="Scott M.A."/>
            <person name="Spackman E."/>
            <person name="Goraichik I."/>
            <person name="Dimitrov K.M."/>
            <person name="Suarez D.L."/>
            <person name="Swayne D.E."/>
        </authorList>
    </citation>
    <scope>NUCLEOTIDE SEQUENCE [LARGE SCALE GENOMIC DNA]</scope>
    <source>
        <strain evidence="7 8">11</strain>
    </source>
</reference>
<evidence type="ECO:0000313" key="7">
    <source>
        <dbReference type="EMBL" id="SMG50687.1"/>
    </source>
</evidence>
<feature type="transmembrane region" description="Helical" evidence="6">
    <location>
        <begin position="186"/>
        <end position="207"/>
    </location>
</feature>
<proteinExistence type="predicted"/>
<feature type="transmembrane region" description="Helical" evidence="6">
    <location>
        <begin position="256"/>
        <end position="277"/>
    </location>
</feature>
<name>A0A1X7LAW7_9BACL</name>
<dbReference type="AlphaFoldDB" id="A0A1X7LAW7"/>